<evidence type="ECO:0000313" key="1">
    <source>
        <dbReference type="EMBL" id="CDW31756.1"/>
    </source>
</evidence>
<dbReference type="AlphaFoldDB" id="A0A0K2U250"/>
<proteinExistence type="predicted"/>
<reference evidence="1" key="1">
    <citation type="submission" date="2014-05" db="EMBL/GenBank/DDBJ databases">
        <authorList>
            <person name="Chronopoulou M."/>
        </authorList>
    </citation>
    <scope>NUCLEOTIDE SEQUENCE</scope>
    <source>
        <tissue evidence="1">Whole organism</tissue>
    </source>
</reference>
<sequence>MVIKKCTIIQWTIRSYKPVQERKHQFYTFNTPCGERKSRENSEYKVLWIKTSTGYTHHP</sequence>
<organism evidence="1">
    <name type="scientific">Lepeophtheirus salmonis</name>
    <name type="common">Salmon louse</name>
    <name type="synonym">Caligus salmonis</name>
    <dbReference type="NCBI Taxonomy" id="72036"/>
    <lineage>
        <taxon>Eukaryota</taxon>
        <taxon>Metazoa</taxon>
        <taxon>Ecdysozoa</taxon>
        <taxon>Arthropoda</taxon>
        <taxon>Crustacea</taxon>
        <taxon>Multicrustacea</taxon>
        <taxon>Hexanauplia</taxon>
        <taxon>Copepoda</taxon>
        <taxon>Siphonostomatoida</taxon>
        <taxon>Caligidae</taxon>
        <taxon>Lepeophtheirus</taxon>
    </lineage>
</organism>
<accession>A0A0K2U250</accession>
<dbReference type="EMBL" id="HACA01014395">
    <property type="protein sequence ID" value="CDW31756.1"/>
    <property type="molecule type" value="Transcribed_RNA"/>
</dbReference>
<name>A0A0K2U250_LEPSM</name>
<protein>
    <submittedName>
        <fullName evidence="1">Uncharacterized protein</fullName>
    </submittedName>
</protein>